<sequence>MQNADGLIRGPDWRGELEMDEEEEEKQRGGQVRRGGVVCRRKREGVGRVAMSGGGGVTTDTASEPAIGRGDLLEMTWKKIRNGANKTLLSSSPEARRAEKEGSAGKGGFHRHMLRSQHASSTTTCPDRMETASPQTGA</sequence>
<protein>
    <submittedName>
        <fullName evidence="2">Uncharacterized protein</fullName>
    </submittedName>
</protein>
<feature type="region of interest" description="Disordered" evidence="1">
    <location>
        <begin position="83"/>
        <end position="138"/>
    </location>
</feature>
<feature type="compositionally biased region" description="Basic and acidic residues" evidence="1">
    <location>
        <begin position="94"/>
        <end position="103"/>
    </location>
</feature>
<comment type="caution">
    <text evidence="2">The sequence shown here is derived from an EMBL/GenBank/DDBJ whole genome shotgun (WGS) entry which is preliminary data.</text>
</comment>
<name>A0ABQ9T552_9PEZI</name>
<dbReference type="RefSeq" id="XP_060356030.1">
    <property type="nucleotide sequence ID" value="XM_060485173.1"/>
</dbReference>
<evidence type="ECO:0000313" key="2">
    <source>
        <dbReference type="EMBL" id="KAK1546916.1"/>
    </source>
</evidence>
<accession>A0ABQ9T552</accession>
<feature type="region of interest" description="Disordered" evidence="1">
    <location>
        <begin position="1"/>
        <end position="36"/>
    </location>
</feature>
<dbReference type="Proteomes" id="UP001241169">
    <property type="component" value="Unassembled WGS sequence"/>
</dbReference>
<reference evidence="2 3" key="1">
    <citation type="submission" date="2016-10" db="EMBL/GenBank/DDBJ databases">
        <title>The genome sequence of Colletotrichum fioriniae PJ7.</title>
        <authorList>
            <person name="Baroncelli R."/>
        </authorList>
    </citation>
    <scope>NUCLEOTIDE SEQUENCE [LARGE SCALE GENOMIC DNA]</scope>
    <source>
        <strain evidence="2 3">IMI 384185</strain>
    </source>
</reference>
<dbReference type="EMBL" id="MOPA01000001">
    <property type="protein sequence ID" value="KAK1546916.1"/>
    <property type="molecule type" value="Genomic_DNA"/>
</dbReference>
<organism evidence="2 3">
    <name type="scientific">Colletotrichum paranaense</name>
    <dbReference type="NCBI Taxonomy" id="1914294"/>
    <lineage>
        <taxon>Eukaryota</taxon>
        <taxon>Fungi</taxon>
        <taxon>Dikarya</taxon>
        <taxon>Ascomycota</taxon>
        <taxon>Pezizomycotina</taxon>
        <taxon>Sordariomycetes</taxon>
        <taxon>Hypocreomycetidae</taxon>
        <taxon>Glomerellales</taxon>
        <taxon>Glomerellaceae</taxon>
        <taxon>Colletotrichum</taxon>
        <taxon>Colletotrichum acutatum species complex</taxon>
    </lineage>
</organism>
<feature type="compositionally biased region" description="Polar residues" evidence="1">
    <location>
        <begin position="84"/>
        <end position="93"/>
    </location>
</feature>
<proteinExistence type="predicted"/>
<gene>
    <name evidence="2" type="ORF">CPAR01_00883</name>
</gene>
<keyword evidence="3" id="KW-1185">Reference proteome</keyword>
<evidence type="ECO:0000256" key="1">
    <source>
        <dbReference type="SAM" id="MobiDB-lite"/>
    </source>
</evidence>
<dbReference type="GeneID" id="85369072"/>
<evidence type="ECO:0000313" key="3">
    <source>
        <dbReference type="Proteomes" id="UP001241169"/>
    </source>
</evidence>